<dbReference type="Proteomes" id="UP000092993">
    <property type="component" value="Unassembled WGS sequence"/>
</dbReference>
<sequence length="219" mass="24637">MQSGRRLKLLDIIRPLLGIHELEHVSLNARVPAMWALWTIEDIHDIAVAWPNLQELRLNYVIHAATIPISALSSFAQFSPRLQFLYMESIDFSLAPPSVYGSDAGNNHGLKQLWLPGDVASADLALLALYLDSLFPDLRSSSSQVLYLETGWRHPITYDNGWQKLMAVLSAVQTARYARSKGVSRCQRPLLPDISSAGHSKSNEDDVNILGRRRWLCFM</sequence>
<evidence type="ECO:0008006" key="3">
    <source>
        <dbReference type="Google" id="ProtNLM"/>
    </source>
</evidence>
<gene>
    <name evidence="1" type="ORF">A0H81_10996</name>
</gene>
<evidence type="ECO:0000313" key="2">
    <source>
        <dbReference type="Proteomes" id="UP000092993"/>
    </source>
</evidence>
<protein>
    <recommendedName>
        <fullName evidence="3">F-box domain-containing protein</fullName>
    </recommendedName>
</protein>
<reference evidence="1 2" key="1">
    <citation type="submission" date="2016-03" db="EMBL/GenBank/DDBJ databases">
        <title>Whole genome sequencing of Grifola frondosa 9006-11.</title>
        <authorList>
            <person name="Min B."/>
            <person name="Park H."/>
            <person name="Kim J.-G."/>
            <person name="Cho H."/>
            <person name="Oh Y.-L."/>
            <person name="Kong W.-S."/>
            <person name="Choi I.-G."/>
        </authorList>
    </citation>
    <scope>NUCLEOTIDE SEQUENCE [LARGE SCALE GENOMIC DNA]</scope>
    <source>
        <strain evidence="1 2">9006-11</strain>
    </source>
</reference>
<accession>A0A1C7LX98</accession>
<proteinExistence type="predicted"/>
<keyword evidence="2" id="KW-1185">Reference proteome</keyword>
<dbReference type="EMBL" id="LUGG01000019">
    <property type="protein sequence ID" value="OBZ68649.1"/>
    <property type="molecule type" value="Genomic_DNA"/>
</dbReference>
<name>A0A1C7LX98_GRIFR</name>
<comment type="caution">
    <text evidence="1">The sequence shown here is derived from an EMBL/GenBank/DDBJ whole genome shotgun (WGS) entry which is preliminary data.</text>
</comment>
<evidence type="ECO:0000313" key="1">
    <source>
        <dbReference type="EMBL" id="OBZ68649.1"/>
    </source>
</evidence>
<organism evidence="1 2">
    <name type="scientific">Grifola frondosa</name>
    <name type="common">Maitake</name>
    <name type="synonym">Polyporus frondosus</name>
    <dbReference type="NCBI Taxonomy" id="5627"/>
    <lineage>
        <taxon>Eukaryota</taxon>
        <taxon>Fungi</taxon>
        <taxon>Dikarya</taxon>
        <taxon>Basidiomycota</taxon>
        <taxon>Agaricomycotina</taxon>
        <taxon>Agaricomycetes</taxon>
        <taxon>Polyporales</taxon>
        <taxon>Grifolaceae</taxon>
        <taxon>Grifola</taxon>
    </lineage>
</organism>
<dbReference type="AlphaFoldDB" id="A0A1C7LX98"/>